<gene>
    <name evidence="21" type="ORF">M992_1661</name>
</gene>
<dbReference type="GO" id="GO:0052654">
    <property type="term" value="F:L-leucine-2-oxoglutarate transaminase activity"/>
    <property type="evidence" value="ECO:0007669"/>
    <property type="project" value="RHEA"/>
</dbReference>
<evidence type="ECO:0000256" key="9">
    <source>
        <dbReference type="ARBA" id="ARBA00022909"/>
    </source>
</evidence>
<keyword evidence="9" id="KW-0289">Folate biosynthesis</keyword>
<dbReference type="Proteomes" id="UP000053226">
    <property type="component" value="Unassembled WGS sequence"/>
</dbReference>
<keyword evidence="21" id="KW-0032">Aminotransferase</keyword>
<dbReference type="SUPFAM" id="SSF56752">
    <property type="entry name" value="D-aminoacid aminotransferase-like PLP-dependent enzymes"/>
    <property type="match status" value="1"/>
</dbReference>
<evidence type="ECO:0000256" key="15">
    <source>
        <dbReference type="ARBA" id="ARBA00049529"/>
    </source>
</evidence>
<protein>
    <recommendedName>
        <fullName evidence="17">Aminodeoxychorismate lyase</fullName>
        <ecNumber evidence="7">2.6.1.42</ecNumber>
        <ecNumber evidence="11">4.1.3.38</ecNumber>
    </recommendedName>
    <alternativeName>
        <fullName evidence="18">4-amino-4-deoxychorismate lyase</fullName>
    </alternativeName>
</protein>
<dbReference type="Pfam" id="PF01063">
    <property type="entry name" value="Aminotran_4"/>
    <property type="match status" value="1"/>
</dbReference>
<organism evidence="21 22">
    <name type="scientific">Moellerella wisconsensis ATCC 35017</name>
    <dbReference type="NCBI Taxonomy" id="1354267"/>
    <lineage>
        <taxon>Bacteria</taxon>
        <taxon>Pseudomonadati</taxon>
        <taxon>Pseudomonadota</taxon>
        <taxon>Gammaproteobacteria</taxon>
        <taxon>Enterobacterales</taxon>
        <taxon>Morganellaceae</taxon>
        <taxon>Moellerella</taxon>
    </lineage>
</organism>
<comment type="pathway">
    <text evidence="5">Amino-acid biosynthesis; L-leucine biosynthesis; L-leucine from 3-methyl-2-oxobutanoate: step 4/4.</text>
</comment>
<evidence type="ECO:0000256" key="1">
    <source>
        <dbReference type="ARBA" id="ARBA00001933"/>
    </source>
</evidence>
<comment type="pathway">
    <text evidence="10">Cofactor biosynthesis; tetrahydrofolate biosynthesis; 4-aminobenzoate from chorismate: step 2/2.</text>
</comment>
<evidence type="ECO:0000256" key="8">
    <source>
        <dbReference type="ARBA" id="ARBA00022898"/>
    </source>
</evidence>
<evidence type="ECO:0000256" key="6">
    <source>
        <dbReference type="ARBA" id="ARBA00009320"/>
    </source>
</evidence>
<evidence type="ECO:0000256" key="11">
    <source>
        <dbReference type="ARBA" id="ARBA00035676"/>
    </source>
</evidence>
<dbReference type="InterPro" id="IPR043132">
    <property type="entry name" value="BCAT-like_C"/>
</dbReference>
<evidence type="ECO:0000256" key="13">
    <source>
        <dbReference type="ARBA" id="ARBA00048798"/>
    </source>
</evidence>
<evidence type="ECO:0000256" key="3">
    <source>
        <dbReference type="ARBA" id="ARBA00004824"/>
    </source>
</evidence>
<comment type="cofactor">
    <cofactor evidence="1 20">
        <name>pyridoxal 5'-phosphate</name>
        <dbReference type="ChEBI" id="CHEBI:597326"/>
    </cofactor>
</comment>
<dbReference type="FunFam" id="3.20.10.10:FF:000002">
    <property type="entry name" value="D-alanine aminotransferase"/>
    <property type="match status" value="1"/>
</dbReference>
<dbReference type="GO" id="GO:0052655">
    <property type="term" value="F:L-valine-2-oxoglutarate transaminase activity"/>
    <property type="evidence" value="ECO:0007669"/>
    <property type="project" value="RHEA"/>
</dbReference>
<dbReference type="RefSeq" id="WP_053908105.1">
    <property type="nucleotide sequence ID" value="NZ_CAWMUS010000018.1"/>
</dbReference>
<dbReference type="InterPro" id="IPR050571">
    <property type="entry name" value="Class-IV_PLP-Dep_Aminotrnsfr"/>
</dbReference>
<dbReference type="EC" id="2.6.1.42" evidence="7"/>
<dbReference type="GO" id="GO:0005829">
    <property type="term" value="C:cytosol"/>
    <property type="evidence" value="ECO:0007669"/>
    <property type="project" value="TreeGrafter"/>
</dbReference>
<reference evidence="21 22" key="1">
    <citation type="submission" date="2015-07" db="EMBL/GenBank/DDBJ databases">
        <title>ATOL: Assembling a taxonomically balanced genome-scale reconstruction of the evolutionary history of the Enterobacteriaceae.</title>
        <authorList>
            <person name="Plunkett G.III."/>
            <person name="Neeno-Eckwall E.C."/>
            <person name="Glasner J.D."/>
            <person name="Perna N.T."/>
        </authorList>
    </citation>
    <scope>NUCLEOTIDE SEQUENCE [LARGE SCALE GENOMIC DNA]</scope>
    <source>
        <strain evidence="21 22">ATCC 35017</strain>
    </source>
</reference>
<dbReference type="GO" id="GO:0046656">
    <property type="term" value="P:folic acid biosynthetic process"/>
    <property type="evidence" value="ECO:0007669"/>
    <property type="project" value="UniProtKB-KW"/>
</dbReference>
<dbReference type="NCBIfam" id="NF005209">
    <property type="entry name" value="PRK06680.1"/>
    <property type="match status" value="1"/>
</dbReference>
<evidence type="ECO:0000256" key="12">
    <source>
        <dbReference type="ARBA" id="ARBA00048212"/>
    </source>
</evidence>
<keyword evidence="21" id="KW-0808">Transferase</keyword>
<comment type="caution">
    <text evidence="21">The sequence shown here is derived from an EMBL/GenBank/DDBJ whole genome shotgun (WGS) entry which is preliminary data.</text>
</comment>
<dbReference type="PROSITE" id="PS00770">
    <property type="entry name" value="AA_TRANSFER_CLASS_4"/>
    <property type="match status" value="1"/>
</dbReference>
<dbReference type="PANTHER" id="PTHR42743:SF11">
    <property type="entry name" value="AMINODEOXYCHORISMATE LYASE"/>
    <property type="match status" value="1"/>
</dbReference>
<accession>A0A0N0Z7G2</accession>
<evidence type="ECO:0000256" key="5">
    <source>
        <dbReference type="ARBA" id="ARBA00005072"/>
    </source>
</evidence>
<evidence type="ECO:0000256" key="10">
    <source>
        <dbReference type="ARBA" id="ARBA00035633"/>
    </source>
</evidence>
<comment type="pathway">
    <text evidence="4">Amino-acid biosynthesis; L-valine biosynthesis; L-valine from pyruvate: step 4/4.</text>
</comment>
<proteinExistence type="inferred from homology"/>
<evidence type="ECO:0000256" key="17">
    <source>
        <dbReference type="ARBA" id="ARBA00069174"/>
    </source>
</evidence>
<comment type="catalytic activity">
    <reaction evidence="15">
        <text>4-amino-4-deoxychorismate = 4-aminobenzoate + pyruvate + H(+)</text>
        <dbReference type="Rhea" id="RHEA:16201"/>
        <dbReference type="ChEBI" id="CHEBI:15361"/>
        <dbReference type="ChEBI" id="CHEBI:15378"/>
        <dbReference type="ChEBI" id="CHEBI:17836"/>
        <dbReference type="ChEBI" id="CHEBI:58406"/>
        <dbReference type="EC" id="4.1.3.38"/>
    </reaction>
</comment>
<dbReference type="Gene3D" id="3.20.10.10">
    <property type="entry name" value="D-amino Acid Aminotransferase, subunit A, domain 2"/>
    <property type="match status" value="1"/>
</dbReference>
<dbReference type="CDD" id="cd01558">
    <property type="entry name" value="D-AAT_like"/>
    <property type="match status" value="1"/>
</dbReference>
<sequence>MSEITPAIAYVNGKYLPESQASVSIFDRGFLFADAVYEVTAVIQGKLVDFSQHMARLVRSCYELSLPLPYSEAELEQIHHSLMSQNELTEGLIYLQLTRGNPGTRSFLYPEKQIKPTLVLFTQPVNIIEQPLARLGIRMVTYDDIRWLRRDIKTVALLAASMAKEYAQTNNADDALLVQDGFITEGSSSNCFIFRDNKLITRELSQDILPGITRRAILQLAKEQNLIIEERAFTPHEAIEAQEVFITSATTLIWPVISIDGQLINNGIPGPIAKRLREIYLAQITK</sequence>
<comment type="catalytic activity">
    <reaction evidence="14">
        <text>L-leucine + 2-oxoglutarate = 4-methyl-2-oxopentanoate + L-glutamate</text>
        <dbReference type="Rhea" id="RHEA:18321"/>
        <dbReference type="ChEBI" id="CHEBI:16810"/>
        <dbReference type="ChEBI" id="CHEBI:17865"/>
        <dbReference type="ChEBI" id="CHEBI:29985"/>
        <dbReference type="ChEBI" id="CHEBI:57427"/>
        <dbReference type="EC" id="2.6.1.42"/>
    </reaction>
</comment>
<evidence type="ECO:0000256" key="4">
    <source>
        <dbReference type="ARBA" id="ARBA00004931"/>
    </source>
</evidence>
<dbReference type="EC" id="4.1.3.38" evidence="11"/>
<evidence type="ECO:0000256" key="18">
    <source>
        <dbReference type="ARBA" id="ARBA00080135"/>
    </source>
</evidence>
<dbReference type="GO" id="GO:0052656">
    <property type="term" value="F:L-isoleucine-2-oxoglutarate transaminase activity"/>
    <property type="evidence" value="ECO:0007669"/>
    <property type="project" value="RHEA"/>
</dbReference>
<evidence type="ECO:0000256" key="2">
    <source>
        <dbReference type="ARBA" id="ARBA00003109"/>
    </source>
</evidence>
<dbReference type="InterPro" id="IPR018300">
    <property type="entry name" value="Aminotrans_IV_CS"/>
</dbReference>
<evidence type="ECO:0000256" key="7">
    <source>
        <dbReference type="ARBA" id="ARBA00013053"/>
    </source>
</evidence>
<dbReference type="EMBL" id="LGAA01000018">
    <property type="protein sequence ID" value="KPD02509.1"/>
    <property type="molecule type" value="Genomic_DNA"/>
</dbReference>
<dbReference type="GO" id="GO:0008652">
    <property type="term" value="P:amino acid biosynthetic process"/>
    <property type="evidence" value="ECO:0007669"/>
    <property type="project" value="UniProtKB-ARBA"/>
</dbReference>
<comment type="catalytic activity">
    <reaction evidence="12">
        <text>L-valine + 2-oxoglutarate = 3-methyl-2-oxobutanoate + L-glutamate</text>
        <dbReference type="Rhea" id="RHEA:24813"/>
        <dbReference type="ChEBI" id="CHEBI:11851"/>
        <dbReference type="ChEBI" id="CHEBI:16810"/>
        <dbReference type="ChEBI" id="CHEBI:29985"/>
        <dbReference type="ChEBI" id="CHEBI:57762"/>
        <dbReference type="EC" id="2.6.1.42"/>
    </reaction>
</comment>
<dbReference type="InterPro" id="IPR043131">
    <property type="entry name" value="BCAT-like_N"/>
</dbReference>
<comment type="similarity">
    <text evidence="6 19">Belongs to the class-IV pyridoxal-phosphate-dependent aminotransferase family.</text>
</comment>
<evidence type="ECO:0000256" key="14">
    <source>
        <dbReference type="ARBA" id="ARBA00049229"/>
    </source>
</evidence>
<dbReference type="GO" id="GO:0008696">
    <property type="term" value="F:4-amino-4-deoxychorismate lyase activity"/>
    <property type="evidence" value="ECO:0007669"/>
    <property type="project" value="UniProtKB-EC"/>
</dbReference>
<dbReference type="InterPro" id="IPR001544">
    <property type="entry name" value="Aminotrans_IV"/>
</dbReference>
<name>A0A0N0Z7G2_9GAMM</name>
<keyword evidence="22" id="KW-1185">Reference proteome</keyword>
<evidence type="ECO:0000256" key="16">
    <source>
        <dbReference type="ARBA" id="ARBA00054027"/>
    </source>
</evidence>
<dbReference type="AlphaFoldDB" id="A0A0N0Z7G2"/>
<evidence type="ECO:0000256" key="19">
    <source>
        <dbReference type="RuleBase" id="RU004106"/>
    </source>
</evidence>
<comment type="function">
    <text evidence="16">Involved in the biosynthesis of p-aminobenzoate (PABA), a precursor of tetrahydrofolate. Converts 4-amino-4-deoxychorismate into 4-aminobenzoate (PABA) and pyruvate.</text>
</comment>
<dbReference type="OrthoDB" id="21319at2"/>
<comment type="pathway">
    <text evidence="3">Amino-acid biosynthesis; L-isoleucine biosynthesis; L-isoleucine from 2-oxobutanoate: step 4/4.</text>
</comment>
<dbReference type="Gene3D" id="3.30.470.10">
    <property type="match status" value="1"/>
</dbReference>
<dbReference type="InterPro" id="IPR036038">
    <property type="entry name" value="Aminotransferase-like"/>
</dbReference>
<evidence type="ECO:0000256" key="20">
    <source>
        <dbReference type="RuleBase" id="RU004516"/>
    </source>
</evidence>
<dbReference type="PANTHER" id="PTHR42743">
    <property type="entry name" value="AMINO-ACID AMINOTRANSFERASE"/>
    <property type="match status" value="1"/>
</dbReference>
<evidence type="ECO:0000313" key="21">
    <source>
        <dbReference type="EMBL" id="KPD02509.1"/>
    </source>
</evidence>
<evidence type="ECO:0000313" key="22">
    <source>
        <dbReference type="Proteomes" id="UP000053226"/>
    </source>
</evidence>
<comment type="function">
    <text evidence="2">Acts on leucine, isoleucine and valine.</text>
</comment>
<comment type="catalytic activity">
    <reaction evidence="13">
        <text>L-isoleucine + 2-oxoglutarate = (S)-3-methyl-2-oxopentanoate + L-glutamate</text>
        <dbReference type="Rhea" id="RHEA:24801"/>
        <dbReference type="ChEBI" id="CHEBI:16810"/>
        <dbReference type="ChEBI" id="CHEBI:29985"/>
        <dbReference type="ChEBI" id="CHEBI:35146"/>
        <dbReference type="ChEBI" id="CHEBI:58045"/>
        <dbReference type="EC" id="2.6.1.42"/>
    </reaction>
</comment>
<keyword evidence="8 20" id="KW-0663">Pyridoxal phosphate</keyword>